<accession>A0ABQ6ESD6</accession>
<name>A0ABQ6ESD6_9VIBR</name>
<keyword evidence="2" id="KW-0812">Transmembrane</keyword>
<comment type="caution">
    <text evidence="3">The sequence shown here is derived from an EMBL/GenBank/DDBJ whole genome shotgun (WGS) entry which is preliminary data.</text>
</comment>
<keyword evidence="2" id="KW-1133">Transmembrane helix</keyword>
<keyword evidence="2" id="KW-0472">Membrane</keyword>
<evidence type="ECO:0008006" key="5">
    <source>
        <dbReference type="Google" id="ProtNLM"/>
    </source>
</evidence>
<organism evidence="3 4">
    <name type="scientific">Vibrio algivorus</name>
    <dbReference type="NCBI Taxonomy" id="1667024"/>
    <lineage>
        <taxon>Bacteria</taxon>
        <taxon>Pseudomonadati</taxon>
        <taxon>Pseudomonadota</taxon>
        <taxon>Gammaproteobacteria</taxon>
        <taxon>Vibrionales</taxon>
        <taxon>Vibrionaceae</taxon>
        <taxon>Vibrio</taxon>
    </lineage>
</organism>
<gene>
    <name evidence="3" type="ORF">GCM10007931_26210</name>
</gene>
<protein>
    <recommendedName>
        <fullName evidence="5">DUF2897 family protein</fullName>
    </recommendedName>
</protein>
<dbReference type="EMBL" id="BSPV01000009">
    <property type="protein sequence ID" value="GLT15646.1"/>
    <property type="molecule type" value="Genomic_DNA"/>
</dbReference>
<evidence type="ECO:0000313" key="4">
    <source>
        <dbReference type="Proteomes" id="UP001157156"/>
    </source>
</evidence>
<evidence type="ECO:0000256" key="2">
    <source>
        <dbReference type="SAM" id="Phobius"/>
    </source>
</evidence>
<dbReference type="Proteomes" id="UP001157156">
    <property type="component" value="Unassembled WGS sequence"/>
</dbReference>
<reference evidence="4" key="1">
    <citation type="journal article" date="2019" name="Int. J. Syst. Evol. Microbiol.">
        <title>The Global Catalogue of Microorganisms (GCM) 10K type strain sequencing project: providing services to taxonomists for standard genome sequencing and annotation.</title>
        <authorList>
            <consortium name="The Broad Institute Genomics Platform"/>
            <consortium name="The Broad Institute Genome Sequencing Center for Infectious Disease"/>
            <person name="Wu L."/>
            <person name="Ma J."/>
        </authorList>
    </citation>
    <scope>NUCLEOTIDE SEQUENCE [LARGE SCALE GENOMIC DNA]</scope>
    <source>
        <strain evidence="4">NBRC 111146</strain>
    </source>
</reference>
<keyword evidence="4" id="KW-1185">Reference proteome</keyword>
<proteinExistence type="predicted"/>
<evidence type="ECO:0000313" key="3">
    <source>
        <dbReference type="EMBL" id="GLT15646.1"/>
    </source>
</evidence>
<sequence length="78" mass="9009">MDLDLLLNPWVISIIIIVFIIGNLASMKYLGQSHLVRKNPKAKSDLDKLIEIYKEKDQQEAQDKNTQKKKTDQDNTNP</sequence>
<dbReference type="RefSeq" id="WP_089123329.1">
    <property type="nucleotide sequence ID" value="NZ_BSPV01000009.1"/>
</dbReference>
<evidence type="ECO:0000256" key="1">
    <source>
        <dbReference type="SAM" id="MobiDB-lite"/>
    </source>
</evidence>
<feature type="region of interest" description="Disordered" evidence="1">
    <location>
        <begin position="56"/>
        <end position="78"/>
    </location>
</feature>
<feature type="transmembrane region" description="Helical" evidence="2">
    <location>
        <begin position="6"/>
        <end position="25"/>
    </location>
</feature>